<dbReference type="Proteomes" id="UP000321400">
    <property type="component" value="Unassembled WGS sequence"/>
</dbReference>
<feature type="transmembrane region" description="Helical" evidence="1">
    <location>
        <begin position="100"/>
        <end position="123"/>
    </location>
</feature>
<name>A0A511WXQ2_9BACI</name>
<gene>
    <name evidence="2" type="ORF">HAL01_03680</name>
</gene>
<dbReference type="InterPro" id="IPR038330">
    <property type="entry name" value="TspO/MBR-related_sf"/>
</dbReference>
<feature type="transmembrane region" description="Helical" evidence="1">
    <location>
        <begin position="135"/>
        <end position="157"/>
    </location>
</feature>
<organism evidence="2 3">
    <name type="scientific">Halolactibacillus alkaliphilus</name>
    <dbReference type="NCBI Taxonomy" id="442899"/>
    <lineage>
        <taxon>Bacteria</taxon>
        <taxon>Bacillati</taxon>
        <taxon>Bacillota</taxon>
        <taxon>Bacilli</taxon>
        <taxon>Bacillales</taxon>
        <taxon>Bacillaceae</taxon>
        <taxon>Halolactibacillus</taxon>
    </lineage>
</organism>
<keyword evidence="3" id="KW-1185">Reference proteome</keyword>
<keyword evidence="1" id="KW-1133">Transmembrane helix</keyword>
<accession>A0A511WXQ2</accession>
<dbReference type="Gene3D" id="1.20.1260.100">
    <property type="entry name" value="TspO/MBR protein"/>
    <property type="match status" value="1"/>
</dbReference>
<reference evidence="2 3" key="1">
    <citation type="submission" date="2019-07" db="EMBL/GenBank/DDBJ databases">
        <title>Whole genome shotgun sequence of Halolactibacillus alkaliphilus NBRC 103919.</title>
        <authorList>
            <person name="Hosoyama A."/>
            <person name="Uohara A."/>
            <person name="Ohji S."/>
            <person name="Ichikawa N."/>
        </authorList>
    </citation>
    <scope>NUCLEOTIDE SEQUENCE [LARGE SCALE GENOMIC DNA]</scope>
    <source>
        <strain evidence="2 3">NBRC 103919</strain>
    </source>
</reference>
<dbReference type="EMBL" id="BJYE01000003">
    <property type="protein sequence ID" value="GEN55904.1"/>
    <property type="molecule type" value="Genomic_DNA"/>
</dbReference>
<protein>
    <recommendedName>
        <fullName evidence="4">Tryptophan-rich sensory protein</fullName>
    </recommendedName>
</protein>
<feature type="transmembrane region" description="Helical" evidence="1">
    <location>
        <begin position="163"/>
        <end position="186"/>
    </location>
</feature>
<comment type="caution">
    <text evidence="2">The sequence shown here is derived from an EMBL/GenBank/DDBJ whole genome shotgun (WGS) entry which is preliminary data.</text>
</comment>
<evidence type="ECO:0000313" key="3">
    <source>
        <dbReference type="Proteomes" id="UP000321400"/>
    </source>
</evidence>
<feature type="transmembrane region" description="Helical" evidence="1">
    <location>
        <begin position="216"/>
        <end position="235"/>
    </location>
</feature>
<dbReference type="STRING" id="442899.SAMN05720591_10348"/>
<keyword evidence="1" id="KW-0812">Transmembrane</keyword>
<dbReference type="PANTHER" id="PTHR33802:SF1">
    <property type="entry name" value="XK-RELATED PROTEIN"/>
    <property type="match status" value="1"/>
</dbReference>
<evidence type="ECO:0008006" key="4">
    <source>
        <dbReference type="Google" id="ProtNLM"/>
    </source>
</evidence>
<evidence type="ECO:0000256" key="1">
    <source>
        <dbReference type="SAM" id="Phobius"/>
    </source>
</evidence>
<dbReference type="RefSeq" id="WP_089799783.1">
    <property type="nucleotide sequence ID" value="NZ_BJYE01000003.1"/>
</dbReference>
<feature type="transmembrane region" description="Helical" evidence="1">
    <location>
        <begin position="76"/>
        <end position="94"/>
    </location>
</feature>
<evidence type="ECO:0000313" key="2">
    <source>
        <dbReference type="EMBL" id="GEN55904.1"/>
    </source>
</evidence>
<dbReference type="AlphaFoldDB" id="A0A511WXQ2"/>
<feature type="transmembrane region" description="Helical" evidence="1">
    <location>
        <begin position="45"/>
        <end position="64"/>
    </location>
</feature>
<proteinExistence type="predicted"/>
<dbReference type="PANTHER" id="PTHR33802">
    <property type="entry name" value="SI:CH211-161H7.5-RELATED"/>
    <property type="match status" value="1"/>
</dbReference>
<dbReference type="OrthoDB" id="5189031at2"/>
<feature type="transmembrane region" description="Helical" evidence="1">
    <location>
        <begin position="193"/>
        <end position="210"/>
    </location>
</feature>
<sequence length="247" mass="28279">MIKIWLNVLTLVFALVLNALATALPLNGIDTGEISDRLEVLFTPAGYVFSIWGVIYLALIIWTFRQFKPYHQTRAVYQDTHILFWLINLLNGIWLITWHYFYFGIGVIVMILLLVLLIGMYNVINQVKDQAFDRWPFSLYLGWISVATIANISYYLTEIGWNGFGIAADMWTLILLAVAFVLATWFRYTQSDIVYPLVFIWALVGVGVENQGVSEVVSMTSFIISGLLVLVIFFVKKKKHTLSFSRS</sequence>
<keyword evidence="1" id="KW-0472">Membrane</keyword>